<name>A0A2H0U9G6_9BACT</name>
<comment type="caution">
    <text evidence="1">The sequence shown here is derived from an EMBL/GenBank/DDBJ whole genome shotgun (WGS) entry which is preliminary data.</text>
</comment>
<dbReference type="Gene3D" id="3.40.50.1240">
    <property type="entry name" value="Phosphoglycerate mutase-like"/>
    <property type="match status" value="1"/>
</dbReference>
<reference evidence="2" key="1">
    <citation type="submission" date="2017-09" db="EMBL/GenBank/DDBJ databases">
        <title>Depth-based differentiation of microbial function through sediment-hosted aquifers and enrichment of novel symbionts in the deep terrestrial subsurface.</title>
        <authorList>
            <person name="Probst A.J."/>
            <person name="Ladd B."/>
            <person name="Jarett J.K."/>
            <person name="Geller-Mcgrath D.E."/>
            <person name="Sieber C.M.K."/>
            <person name="Emerson J.B."/>
            <person name="Anantharaman K."/>
            <person name="Thomas B.C."/>
            <person name="Malmstrom R."/>
            <person name="Stieglmeier M."/>
            <person name="Klingl A."/>
            <person name="Woyke T."/>
            <person name="Ryan C.M."/>
            <person name="Banfield J.F."/>
        </authorList>
    </citation>
    <scope>NUCLEOTIDE SEQUENCE [LARGE SCALE GENOMIC DNA]</scope>
</reference>
<dbReference type="EMBL" id="PFBL01000021">
    <property type="protein sequence ID" value="PIR83058.1"/>
    <property type="molecule type" value="Genomic_DNA"/>
</dbReference>
<evidence type="ECO:0000313" key="1">
    <source>
        <dbReference type="EMBL" id="PIR83058.1"/>
    </source>
</evidence>
<dbReference type="SUPFAM" id="SSF53254">
    <property type="entry name" value="Phosphoglycerate mutase-like"/>
    <property type="match status" value="1"/>
</dbReference>
<dbReference type="InterPro" id="IPR029033">
    <property type="entry name" value="His_PPase_superfam"/>
</dbReference>
<protein>
    <recommendedName>
        <fullName evidence="3">Histidine phosphatase family protein</fullName>
    </recommendedName>
</protein>
<dbReference type="Pfam" id="PF00300">
    <property type="entry name" value="His_Phos_1"/>
    <property type="match status" value="1"/>
</dbReference>
<dbReference type="Proteomes" id="UP000230179">
    <property type="component" value="Unassembled WGS sequence"/>
</dbReference>
<organism evidence="1 2">
    <name type="scientific">Candidatus Kaiserbacteria bacterium CG10_big_fil_rev_8_21_14_0_10_56_12</name>
    <dbReference type="NCBI Taxonomy" id="1974611"/>
    <lineage>
        <taxon>Bacteria</taxon>
        <taxon>Candidatus Kaiseribacteriota</taxon>
    </lineage>
</organism>
<evidence type="ECO:0000313" key="2">
    <source>
        <dbReference type="Proteomes" id="UP000230179"/>
    </source>
</evidence>
<dbReference type="AlphaFoldDB" id="A0A2H0U9G6"/>
<dbReference type="InterPro" id="IPR013078">
    <property type="entry name" value="His_Pase_superF_clade-1"/>
</dbReference>
<proteinExistence type="predicted"/>
<evidence type="ECO:0008006" key="3">
    <source>
        <dbReference type="Google" id="ProtNLM"/>
    </source>
</evidence>
<sequence length="246" mass="28159">MTSETMPGNREAMPKLLARITFSRHEETNYTGIGRDITDRGVERARMKGRAIAKEKGAPVFYAHSPRERARGTAESIAEGVQEALGDDRAAFWMESPGLRSTDFYDEEFRTHLQEVLGDSQEAWAKAHYNRPEYYNNPGKLETNEDRRARLYDEMGKLLRFLEKQETQDEVPHLVFVSHYELITLFLDDVFGINAIGGPDAPTFGEHIDIDVQRPLPNGDVPMQVHYNGHTQRVVFDRQLRRVVAP</sequence>
<accession>A0A2H0U9G6</accession>
<gene>
    <name evidence="1" type="ORF">COU19_02740</name>
</gene>